<dbReference type="GO" id="GO:0046872">
    <property type="term" value="F:metal ion binding"/>
    <property type="evidence" value="ECO:0007669"/>
    <property type="project" value="UniProtKB-KW"/>
</dbReference>
<protein>
    <recommendedName>
        <fullName evidence="9">Cytochrome b5 heme-binding domain-containing protein</fullName>
    </recommendedName>
</protein>
<dbReference type="Pfam" id="PF00173">
    <property type="entry name" value="Cyt-b5"/>
    <property type="match status" value="2"/>
</dbReference>
<feature type="region of interest" description="Disordered" evidence="8">
    <location>
        <begin position="1"/>
        <end position="38"/>
    </location>
</feature>
<evidence type="ECO:0000256" key="5">
    <source>
        <dbReference type="ARBA" id="ARBA00022723"/>
    </source>
</evidence>
<feature type="compositionally biased region" description="Polar residues" evidence="8">
    <location>
        <begin position="1"/>
        <end position="16"/>
    </location>
</feature>
<dbReference type="SUPFAM" id="SSF158757">
    <property type="entry name" value="SMc04008-like"/>
    <property type="match status" value="1"/>
</dbReference>
<dbReference type="SUPFAM" id="SSF63867">
    <property type="entry name" value="MoeA C-terminal domain-like"/>
    <property type="match status" value="1"/>
</dbReference>
<dbReference type="InterPro" id="IPR038987">
    <property type="entry name" value="MoeA-like"/>
</dbReference>
<dbReference type="InterPro" id="IPR036810">
    <property type="entry name" value="SMc04008-like_sf"/>
</dbReference>
<dbReference type="Gene3D" id="1.10.3340.10">
    <property type="entry name" value="SMc04008-like"/>
    <property type="match status" value="1"/>
</dbReference>
<dbReference type="Gene3D" id="2.40.340.10">
    <property type="entry name" value="MoeA, C-terminal, domain IV"/>
    <property type="match status" value="1"/>
</dbReference>
<dbReference type="AlphaFoldDB" id="A0A7J6L6D4"/>
<evidence type="ECO:0000256" key="8">
    <source>
        <dbReference type="SAM" id="MobiDB-lite"/>
    </source>
</evidence>
<dbReference type="NCBIfam" id="TIGR00177">
    <property type="entry name" value="molyb_syn"/>
    <property type="match status" value="1"/>
</dbReference>
<keyword evidence="6" id="KW-0408">Iron</keyword>
<dbReference type="InterPro" id="IPR036400">
    <property type="entry name" value="Cyt_B5-like_heme/steroid_sf"/>
</dbReference>
<dbReference type="InterPro" id="IPR023163">
    <property type="entry name" value="SMc04008-like_domain"/>
</dbReference>
<evidence type="ECO:0000256" key="4">
    <source>
        <dbReference type="ARBA" id="ARBA00022617"/>
    </source>
</evidence>
<dbReference type="SUPFAM" id="SSF55856">
    <property type="entry name" value="Cytochrome b5-like heme/steroid binding domain"/>
    <property type="match status" value="2"/>
</dbReference>
<evidence type="ECO:0000256" key="6">
    <source>
        <dbReference type="ARBA" id="ARBA00023004"/>
    </source>
</evidence>
<dbReference type="SUPFAM" id="SSF53218">
    <property type="entry name" value="Molybdenum cofactor biosynthesis proteins"/>
    <property type="match status" value="1"/>
</dbReference>
<dbReference type="Proteomes" id="UP000591131">
    <property type="component" value="Unassembled WGS sequence"/>
</dbReference>
<evidence type="ECO:0000256" key="7">
    <source>
        <dbReference type="ARBA" id="ARBA00023150"/>
    </source>
</evidence>
<dbReference type="Pfam" id="PF06844">
    <property type="entry name" value="DUF1244"/>
    <property type="match status" value="1"/>
</dbReference>
<evidence type="ECO:0000313" key="11">
    <source>
        <dbReference type="Proteomes" id="UP000591131"/>
    </source>
</evidence>
<dbReference type="InterPro" id="IPR005110">
    <property type="entry name" value="MoeA_linker/N"/>
</dbReference>
<dbReference type="OrthoDB" id="449079at2759"/>
<dbReference type="Gene3D" id="3.10.120.10">
    <property type="entry name" value="Cytochrome b5-like heme/steroid binding domain"/>
    <property type="match status" value="2"/>
</dbReference>
<dbReference type="GO" id="GO:0006777">
    <property type="term" value="P:Mo-molybdopterin cofactor biosynthetic process"/>
    <property type="evidence" value="ECO:0007669"/>
    <property type="project" value="UniProtKB-KW"/>
</dbReference>
<evidence type="ECO:0000256" key="3">
    <source>
        <dbReference type="ARBA" id="ARBA00008339"/>
    </source>
</evidence>
<feature type="domain" description="Cytochrome b5 heme-binding" evidence="9">
    <location>
        <begin position="45"/>
        <end position="122"/>
    </location>
</feature>
<dbReference type="UniPathway" id="UPA00344"/>
<dbReference type="Gene3D" id="3.40.980.10">
    <property type="entry name" value="MoaB/Mog-like domain"/>
    <property type="match status" value="1"/>
</dbReference>
<dbReference type="Gene3D" id="2.170.190.11">
    <property type="entry name" value="Molybdopterin biosynthesis moea protein, domain 3"/>
    <property type="match status" value="1"/>
</dbReference>
<evidence type="ECO:0000259" key="9">
    <source>
        <dbReference type="PROSITE" id="PS50255"/>
    </source>
</evidence>
<feature type="domain" description="Cytochrome b5 heme-binding" evidence="9">
    <location>
        <begin position="268"/>
        <end position="344"/>
    </location>
</feature>
<dbReference type="GO" id="GO:0020037">
    <property type="term" value="F:heme binding"/>
    <property type="evidence" value="ECO:0007669"/>
    <property type="project" value="InterPro"/>
</dbReference>
<dbReference type="InterPro" id="IPR018506">
    <property type="entry name" value="Cyt_B5_heme-BS"/>
</dbReference>
<accession>A0A7J6L6D4</accession>
<name>A0A7J6L6D4_PERCH</name>
<dbReference type="SMART" id="SM00852">
    <property type="entry name" value="MoCF_biosynth"/>
    <property type="match status" value="1"/>
</dbReference>
<dbReference type="InterPro" id="IPR001453">
    <property type="entry name" value="MoaB/Mog_dom"/>
</dbReference>
<dbReference type="CDD" id="cd00887">
    <property type="entry name" value="MoeA"/>
    <property type="match status" value="1"/>
</dbReference>
<comment type="similarity">
    <text evidence="3">In the C-terminal section; belongs to the MoeA family.</text>
</comment>
<feature type="region of interest" description="Disordered" evidence="8">
    <location>
        <begin position="350"/>
        <end position="370"/>
    </location>
</feature>
<feature type="compositionally biased region" description="Gly residues" evidence="8">
    <location>
        <begin position="21"/>
        <end position="37"/>
    </location>
</feature>
<dbReference type="InterPro" id="IPR005111">
    <property type="entry name" value="MoeA_C_domain_IV"/>
</dbReference>
<dbReference type="GO" id="GO:0061599">
    <property type="term" value="F:molybdopterin molybdotransferase activity"/>
    <property type="evidence" value="ECO:0007669"/>
    <property type="project" value="TreeGrafter"/>
</dbReference>
<dbReference type="Gene3D" id="3.90.105.10">
    <property type="entry name" value="Molybdopterin biosynthesis moea protein, domain 2"/>
    <property type="match status" value="1"/>
</dbReference>
<feature type="compositionally biased region" description="Polar residues" evidence="8">
    <location>
        <begin position="167"/>
        <end position="183"/>
    </location>
</feature>
<dbReference type="InterPro" id="IPR036135">
    <property type="entry name" value="MoeA_linker/N_sf"/>
</dbReference>
<dbReference type="GO" id="GO:0005829">
    <property type="term" value="C:cytosol"/>
    <property type="evidence" value="ECO:0007669"/>
    <property type="project" value="TreeGrafter"/>
</dbReference>
<dbReference type="Pfam" id="PF03453">
    <property type="entry name" value="MoeA_N"/>
    <property type="match status" value="1"/>
</dbReference>
<dbReference type="InterPro" id="IPR001199">
    <property type="entry name" value="Cyt_B5-like_heme/steroid-bd"/>
</dbReference>
<dbReference type="InterPro" id="IPR036688">
    <property type="entry name" value="MoeA_C_domain_IV_sf"/>
</dbReference>
<keyword evidence="5" id="KW-0479">Metal-binding</keyword>
<sequence>MSNLDSQISTTPQLPSSGPDKAGGGLTKGGSSEGDIGGSSYVPACTRLTVAEVARHNNREDCWVIINGEVLDVTGFLPDHPGGEKSILNFAGRDASKMFNMIHSPDVIQRYLSAEAVLGPVVEEVPVDEVSSEVPQSPRAADSSRGGTLPMHEPSQQCMEEPESPQAVGSATSTTHHGCSVQSVGSEESDLAVEGQEYWVILGGEVHDITSALPQLLQGTDASILEYGGMHLDEAIDCPPVSRMLVELADGSEVTVVDFLPEGSVGAQRHIPAAEVAKHCSEDDCWIIVNGKVIDVTTFLPDHPGGKSPILSVAGQDASDKYNLVHPPDFIQKYVPSLVLGDLADDDAKAPAPEVASAPGAEVRADRSVPQRPTSIMDGFAVLPVENSHESVHLDEAVPYRQLHVASSVTAGHGVAHVEGFLNASYVTTGTQLGSGDYAVVKIEDCEISGDLVRVPVEGVRAGLNIRQVGSDMEQGTIVASRGASITPTLLALLRDVAHEVELMPVLKVAVVSSGDELFSGETVDTNGPMLEGLLSERFGAAVEIERAPPLEDDFDKERESLLALAASCDVVISTGAVSKGSKDFIKKILDQEGKLHFGEVCLKPGKPTTFATLGDTPFFALPGNPASAYVTFHVFVAPFLEASLTGRQTRGDITVTLAEEFHQTDSVRPELVRASVSATGEGRLVARGVSGGSCQRSSRLFSCVDVNALVKLPAGAGKVPRGTRVPCILTGPIEPSVGEEAEVASRSELEAEAFAFRKLVAWLQDRTDVQNIDLMNLAGFCRNCLSKWYAEGASVELEDARERIYGR</sequence>
<reference evidence="10 11" key="1">
    <citation type="submission" date="2020-04" db="EMBL/GenBank/DDBJ databases">
        <title>Perkinsus chesapeaki whole genome sequence.</title>
        <authorList>
            <person name="Bogema D.R."/>
        </authorList>
    </citation>
    <scope>NUCLEOTIDE SEQUENCE [LARGE SCALE GENOMIC DNA]</scope>
    <source>
        <strain evidence="10">ATCC PRA-425</strain>
    </source>
</reference>
<proteinExistence type="inferred from homology"/>
<organism evidence="10 11">
    <name type="scientific">Perkinsus chesapeaki</name>
    <name type="common">Clam parasite</name>
    <name type="synonym">Perkinsus andrewsi</name>
    <dbReference type="NCBI Taxonomy" id="330153"/>
    <lineage>
        <taxon>Eukaryota</taxon>
        <taxon>Sar</taxon>
        <taxon>Alveolata</taxon>
        <taxon>Perkinsozoa</taxon>
        <taxon>Perkinsea</taxon>
        <taxon>Perkinsida</taxon>
        <taxon>Perkinsidae</taxon>
        <taxon>Perkinsus</taxon>
    </lineage>
</organism>
<comment type="similarity">
    <text evidence="2">In the N-terminal section; belongs to the MoaB/Mog family.</text>
</comment>
<comment type="caution">
    <text evidence="10">The sequence shown here is derived from an EMBL/GenBank/DDBJ whole genome shotgun (WGS) entry which is preliminary data.</text>
</comment>
<dbReference type="PANTHER" id="PTHR10192:SF30">
    <property type="entry name" value="MOLYBDOPTERIN ADENYLYLTRANSFERASE"/>
    <property type="match status" value="1"/>
</dbReference>
<dbReference type="PANTHER" id="PTHR10192">
    <property type="entry name" value="MOLYBDOPTERIN BIOSYNTHESIS PROTEIN"/>
    <property type="match status" value="1"/>
</dbReference>
<dbReference type="PROSITE" id="PS50255">
    <property type="entry name" value="CYTOCHROME_B5_2"/>
    <property type="match status" value="2"/>
</dbReference>
<dbReference type="SMART" id="SM01117">
    <property type="entry name" value="Cyt-b5"/>
    <property type="match status" value="2"/>
</dbReference>
<dbReference type="SUPFAM" id="SSF63882">
    <property type="entry name" value="MoeA N-terminal region -like"/>
    <property type="match status" value="1"/>
</dbReference>
<keyword evidence="4" id="KW-0349">Heme</keyword>
<dbReference type="InterPro" id="IPR036425">
    <property type="entry name" value="MoaB/Mog-like_dom_sf"/>
</dbReference>
<evidence type="ECO:0000256" key="2">
    <source>
        <dbReference type="ARBA" id="ARBA00007589"/>
    </source>
</evidence>
<evidence type="ECO:0000256" key="1">
    <source>
        <dbReference type="ARBA" id="ARBA00005046"/>
    </source>
</evidence>
<gene>
    <name evidence="10" type="ORF">FOL47_009784</name>
</gene>
<feature type="region of interest" description="Disordered" evidence="8">
    <location>
        <begin position="128"/>
        <end position="183"/>
    </location>
</feature>
<dbReference type="Pfam" id="PF03454">
    <property type="entry name" value="MoeA_C"/>
    <property type="match status" value="1"/>
</dbReference>
<dbReference type="Pfam" id="PF00994">
    <property type="entry name" value="MoCF_biosynth"/>
    <property type="match status" value="1"/>
</dbReference>
<dbReference type="PROSITE" id="PS01079">
    <property type="entry name" value="MOCF_BIOSYNTHESIS_2"/>
    <property type="match status" value="1"/>
</dbReference>
<dbReference type="InterPro" id="IPR008284">
    <property type="entry name" value="MoCF_biosynth_CS"/>
</dbReference>
<keyword evidence="7" id="KW-0501">Molybdenum cofactor biosynthesis</keyword>
<comment type="pathway">
    <text evidence="1">Cofactor biosynthesis; molybdopterin biosynthesis.</text>
</comment>
<dbReference type="EMBL" id="JAAPAO010000707">
    <property type="protein sequence ID" value="KAF4654758.1"/>
    <property type="molecule type" value="Genomic_DNA"/>
</dbReference>
<dbReference type="PROSITE" id="PS00191">
    <property type="entry name" value="CYTOCHROME_B5_1"/>
    <property type="match status" value="2"/>
</dbReference>
<evidence type="ECO:0000313" key="10">
    <source>
        <dbReference type="EMBL" id="KAF4654758.1"/>
    </source>
</evidence>
<keyword evidence="11" id="KW-1185">Reference proteome</keyword>